<protein>
    <recommendedName>
        <fullName evidence="2">Outer membrane protein beta-barrel domain-containing protein</fullName>
    </recommendedName>
</protein>
<evidence type="ECO:0000259" key="2">
    <source>
        <dbReference type="Pfam" id="PF13568"/>
    </source>
</evidence>
<feature type="domain" description="Outer membrane protein beta-barrel" evidence="2">
    <location>
        <begin position="21"/>
        <end position="179"/>
    </location>
</feature>
<dbReference type="Proteomes" id="UP000251889">
    <property type="component" value="Unassembled WGS sequence"/>
</dbReference>
<feature type="chain" id="PRO_5016900973" description="Outer membrane protein beta-barrel domain-containing protein" evidence="1">
    <location>
        <begin position="21"/>
        <end position="203"/>
    </location>
</feature>
<dbReference type="EMBL" id="QMFY01000021">
    <property type="protein sequence ID" value="RAV98126.1"/>
    <property type="molecule type" value="Genomic_DNA"/>
</dbReference>
<feature type="signal peptide" evidence="1">
    <location>
        <begin position="1"/>
        <end position="20"/>
    </location>
</feature>
<accession>A0A364XXI8</accession>
<evidence type="ECO:0000313" key="4">
    <source>
        <dbReference type="Proteomes" id="UP000251889"/>
    </source>
</evidence>
<evidence type="ECO:0000313" key="3">
    <source>
        <dbReference type="EMBL" id="RAV98126.1"/>
    </source>
</evidence>
<dbReference type="Pfam" id="PF13568">
    <property type="entry name" value="OMP_b-brl_2"/>
    <property type="match status" value="1"/>
</dbReference>
<sequence>MKKVLLTLSIVAAAFTYASAQGLSGGLKAGLNLANFGGDDVEDAEIRPSFHVGGYLNLAFSDALSLQPELLFNSVGTKGSYEDEILGVPVEVEETVKLSYISIPINLVYSFGPVNIHAGPQFGFLLSAKSEYEINGSSDEEDVKEAYKGMDIGVGVGLGAHFGKLNATARYNLGLSSIADDDDADVKSNVIQISLGYRLFGGE</sequence>
<reference evidence="3 4" key="1">
    <citation type="submission" date="2018-06" db="EMBL/GenBank/DDBJ databases">
        <title>Chryseolinea flavus sp. nov., a member of the phylum Bacteroidetes isolated from soil.</title>
        <authorList>
            <person name="Li Y."/>
            <person name="Wang J."/>
        </authorList>
    </citation>
    <scope>NUCLEOTIDE SEQUENCE [LARGE SCALE GENOMIC DNA]</scope>
    <source>
        <strain evidence="3 4">SDU1-6</strain>
    </source>
</reference>
<dbReference type="OrthoDB" id="947434at2"/>
<organism evidence="3 4">
    <name type="scientific">Pseudochryseolinea flava</name>
    <dbReference type="NCBI Taxonomy" id="2059302"/>
    <lineage>
        <taxon>Bacteria</taxon>
        <taxon>Pseudomonadati</taxon>
        <taxon>Bacteroidota</taxon>
        <taxon>Cytophagia</taxon>
        <taxon>Cytophagales</taxon>
        <taxon>Fulvivirgaceae</taxon>
        <taxon>Pseudochryseolinea</taxon>
    </lineage>
</organism>
<keyword evidence="4" id="KW-1185">Reference proteome</keyword>
<dbReference type="InterPro" id="IPR025665">
    <property type="entry name" value="Beta-barrel_OMP_2"/>
</dbReference>
<dbReference type="RefSeq" id="WP_112749672.1">
    <property type="nucleotide sequence ID" value="NZ_QMFY01000021.1"/>
</dbReference>
<keyword evidence="1" id="KW-0732">Signal</keyword>
<dbReference type="AlphaFoldDB" id="A0A364XXI8"/>
<name>A0A364XXI8_9BACT</name>
<gene>
    <name evidence="3" type="ORF">DQQ10_24970</name>
</gene>
<proteinExistence type="predicted"/>
<comment type="caution">
    <text evidence="3">The sequence shown here is derived from an EMBL/GenBank/DDBJ whole genome shotgun (WGS) entry which is preliminary data.</text>
</comment>
<evidence type="ECO:0000256" key="1">
    <source>
        <dbReference type="SAM" id="SignalP"/>
    </source>
</evidence>